<dbReference type="SMART" id="SM00248">
    <property type="entry name" value="ANK"/>
    <property type="match status" value="5"/>
</dbReference>
<dbReference type="PROSITE" id="PS50088">
    <property type="entry name" value="ANK_REPEAT"/>
    <property type="match status" value="1"/>
</dbReference>
<dbReference type="InterPro" id="IPR002110">
    <property type="entry name" value="Ankyrin_rpt"/>
</dbReference>
<evidence type="ECO:0000256" key="3">
    <source>
        <dbReference type="PROSITE-ProRule" id="PRU00023"/>
    </source>
</evidence>
<dbReference type="GO" id="GO:0005886">
    <property type="term" value="C:plasma membrane"/>
    <property type="evidence" value="ECO:0007669"/>
    <property type="project" value="TreeGrafter"/>
</dbReference>
<sequence>GDIMCILDQSQIPAIVRREKDYSRVVRNAVDVRLTVPALISDREKLVSTDGFLLVWDWGTESKDCQSHQSIEYFKDITAPRSRQADLEVQLSQVLRLLHSIPIHVFAASYDGPWRRHKSYEEQVISVILEAMKIYENVLQSIQSGRVALNETGGGPGIDELPPFLFDKYGFDIASRDSKGRTIFMRAVLGKNLKLMEYIAGRPEISVPALYQDRDNKGRTPLMVAAKKGYVTVVQKLLKTDECLPNARDNYGQTAAMLAIARHDGYSQHHVVLARLLQIDSLDGELAAFDPLLLDVRDSSRRTILMIAAERGWVGVVEEILTLEAGRSLINVADEDNRTALIHALRELRYIQDKSLTSEEWMIQLNILRRLLGVDGIDVDAKDNFENSKELILWAAPKSFWDDRAKPDVSKWTRCEMDGFLQQCLDWREYKMQQILA</sequence>
<dbReference type="EMBL" id="MU865610">
    <property type="protein sequence ID" value="KAK4220953.1"/>
    <property type="molecule type" value="Genomic_DNA"/>
</dbReference>
<dbReference type="AlphaFoldDB" id="A0AAN6YKI9"/>
<dbReference type="PANTHER" id="PTHR24186:SF38">
    <property type="entry name" value="ANKYRIN REPEAT FAMILY PROTEIN"/>
    <property type="match status" value="1"/>
</dbReference>
<comment type="caution">
    <text evidence="4">The sequence shown here is derived from an EMBL/GenBank/DDBJ whole genome shotgun (WGS) entry which is preliminary data.</text>
</comment>
<keyword evidence="1" id="KW-0677">Repeat</keyword>
<organism evidence="4 5">
    <name type="scientific">Podospora fimiseda</name>
    <dbReference type="NCBI Taxonomy" id="252190"/>
    <lineage>
        <taxon>Eukaryota</taxon>
        <taxon>Fungi</taxon>
        <taxon>Dikarya</taxon>
        <taxon>Ascomycota</taxon>
        <taxon>Pezizomycotina</taxon>
        <taxon>Sordariomycetes</taxon>
        <taxon>Sordariomycetidae</taxon>
        <taxon>Sordariales</taxon>
        <taxon>Podosporaceae</taxon>
        <taxon>Podospora</taxon>
    </lineage>
</organism>
<proteinExistence type="predicted"/>
<keyword evidence="5" id="KW-1185">Reference proteome</keyword>
<reference evidence="4" key="2">
    <citation type="submission" date="2023-05" db="EMBL/GenBank/DDBJ databases">
        <authorList>
            <consortium name="Lawrence Berkeley National Laboratory"/>
            <person name="Steindorff A."/>
            <person name="Hensen N."/>
            <person name="Bonometti L."/>
            <person name="Westerberg I."/>
            <person name="Brannstrom I.O."/>
            <person name="Guillou S."/>
            <person name="Cros-Aarteil S."/>
            <person name="Calhoun S."/>
            <person name="Haridas S."/>
            <person name="Kuo A."/>
            <person name="Mondo S."/>
            <person name="Pangilinan J."/>
            <person name="Riley R."/>
            <person name="Labutti K."/>
            <person name="Andreopoulos B."/>
            <person name="Lipzen A."/>
            <person name="Chen C."/>
            <person name="Yanf M."/>
            <person name="Daum C."/>
            <person name="Ng V."/>
            <person name="Clum A."/>
            <person name="Ohm R."/>
            <person name="Martin F."/>
            <person name="Silar P."/>
            <person name="Natvig D."/>
            <person name="Lalanne C."/>
            <person name="Gautier V."/>
            <person name="Ament-Velasquez S.L."/>
            <person name="Kruys A."/>
            <person name="Hutchinson M.I."/>
            <person name="Powell A.J."/>
            <person name="Barry K."/>
            <person name="Miller A.N."/>
            <person name="Grigoriev I.V."/>
            <person name="Debuchy R."/>
            <person name="Gladieux P."/>
            <person name="Thoren M.H."/>
            <person name="Johannesson H."/>
        </authorList>
    </citation>
    <scope>NUCLEOTIDE SEQUENCE</scope>
    <source>
        <strain evidence="4">CBS 990.96</strain>
    </source>
</reference>
<evidence type="ECO:0000313" key="4">
    <source>
        <dbReference type="EMBL" id="KAK4220953.1"/>
    </source>
</evidence>
<name>A0AAN6YKI9_9PEZI</name>
<evidence type="ECO:0000256" key="1">
    <source>
        <dbReference type="ARBA" id="ARBA00022737"/>
    </source>
</evidence>
<accession>A0AAN6YKI9</accession>
<dbReference type="Gene3D" id="1.25.40.20">
    <property type="entry name" value="Ankyrin repeat-containing domain"/>
    <property type="match status" value="2"/>
</dbReference>
<feature type="non-terminal residue" evidence="4">
    <location>
        <position position="1"/>
    </location>
</feature>
<protein>
    <submittedName>
        <fullName evidence="4">Ankyrin repeat-containing domain protein</fullName>
    </submittedName>
</protein>
<keyword evidence="2 3" id="KW-0040">ANK repeat</keyword>
<dbReference type="Pfam" id="PF13857">
    <property type="entry name" value="Ank_5"/>
    <property type="match status" value="1"/>
</dbReference>
<evidence type="ECO:0000256" key="2">
    <source>
        <dbReference type="ARBA" id="ARBA00023043"/>
    </source>
</evidence>
<reference evidence="4" key="1">
    <citation type="journal article" date="2023" name="Mol. Phylogenet. Evol.">
        <title>Genome-scale phylogeny and comparative genomics of the fungal order Sordariales.</title>
        <authorList>
            <person name="Hensen N."/>
            <person name="Bonometti L."/>
            <person name="Westerberg I."/>
            <person name="Brannstrom I.O."/>
            <person name="Guillou S."/>
            <person name="Cros-Aarteil S."/>
            <person name="Calhoun S."/>
            <person name="Haridas S."/>
            <person name="Kuo A."/>
            <person name="Mondo S."/>
            <person name="Pangilinan J."/>
            <person name="Riley R."/>
            <person name="LaButti K."/>
            <person name="Andreopoulos B."/>
            <person name="Lipzen A."/>
            <person name="Chen C."/>
            <person name="Yan M."/>
            <person name="Daum C."/>
            <person name="Ng V."/>
            <person name="Clum A."/>
            <person name="Steindorff A."/>
            <person name="Ohm R.A."/>
            <person name="Martin F."/>
            <person name="Silar P."/>
            <person name="Natvig D.O."/>
            <person name="Lalanne C."/>
            <person name="Gautier V."/>
            <person name="Ament-Velasquez S.L."/>
            <person name="Kruys A."/>
            <person name="Hutchinson M.I."/>
            <person name="Powell A.J."/>
            <person name="Barry K."/>
            <person name="Miller A.N."/>
            <person name="Grigoriev I.V."/>
            <person name="Debuchy R."/>
            <person name="Gladieux P."/>
            <person name="Hiltunen Thoren M."/>
            <person name="Johannesson H."/>
        </authorList>
    </citation>
    <scope>NUCLEOTIDE SEQUENCE</scope>
    <source>
        <strain evidence="4">CBS 990.96</strain>
    </source>
</reference>
<evidence type="ECO:0000313" key="5">
    <source>
        <dbReference type="Proteomes" id="UP001301958"/>
    </source>
</evidence>
<gene>
    <name evidence="4" type="ORF">QBC38DRAFT_378033</name>
</gene>
<dbReference type="PROSITE" id="PS50297">
    <property type="entry name" value="ANK_REP_REGION"/>
    <property type="match status" value="1"/>
</dbReference>
<dbReference type="PANTHER" id="PTHR24186">
    <property type="entry name" value="PROTEIN PHOSPHATASE 1 REGULATORY SUBUNIT"/>
    <property type="match status" value="1"/>
</dbReference>
<dbReference type="Proteomes" id="UP001301958">
    <property type="component" value="Unassembled WGS sequence"/>
</dbReference>
<feature type="repeat" description="ANK" evidence="3">
    <location>
        <begin position="217"/>
        <end position="239"/>
    </location>
</feature>
<dbReference type="SUPFAM" id="SSF48403">
    <property type="entry name" value="Ankyrin repeat"/>
    <property type="match status" value="1"/>
</dbReference>
<dbReference type="InterPro" id="IPR036770">
    <property type="entry name" value="Ankyrin_rpt-contain_sf"/>
</dbReference>